<dbReference type="AlphaFoldDB" id="A0A1R3T017"/>
<feature type="transmembrane region" description="Helical" evidence="6">
    <location>
        <begin position="165"/>
        <end position="184"/>
    </location>
</feature>
<feature type="transmembrane region" description="Helical" evidence="6">
    <location>
        <begin position="40"/>
        <end position="59"/>
    </location>
</feature>
<evidence type="ECO:0000256" key="5">
    <source>
        <dbReference type="ARBA" id="ARBA00023136"/>
    </source>
</evidence>
<feature type="transmembrane region" description="Helical" evidence="6">
    <location>
        <begin position="311"/>
        <end position="332"/>
    </location>
</feature>
<organism evidence="7 8">
    <name type="scientific">Proteiniphilum saccharofermentans</name>
    <dbReference type="NCBI Taxonomy" id="1642647"/>
    <lineage>
        <taxon>Bacteria</taxon>
        <taxon>Pseudomonadati</taxon>
        <taxon>Bacteroidota</taxon>
        <taxon>Bacteroidia</taxon>
        <taxon>Bacteroidales</taxon>
        <taxon>Dysgonomonadaceae</taxon>
        <taxon>Proteiniphilum</taxon>
    </lineage>
</organism>
<dbReference type="SUPFAM" id="SSF118215">
    <property type="entry name" value="Proton glutamate symport protein"/>
    <property type="match status" value="1"/>
</dbReference>
<dbReference type="InterPro" id="IPR036458">
    <property type="entry name" value="Na:dicarbo_symporter_sf"/>
</dbReference>
<feature type="transmembrane region" description="Helical" evidence="6">
    <location>
        <begin position="233"/>
        <end position="255"/>
    </location>
</feature>
<evidence type="ECO:0000256" key="2">
    <source>
        <dbReference type="ARBA" id="ARBA00022448"/>
    </source>
</evidence>
<feature type="transmembrane region" description="Helical" evidence="6">
    <location>
        <begin position="196"/>
        <end position="221"/>
    </location>
</feature>
<protein>
    <submittedName>
        <fullName evidence="7">Sodium:dicarboxylate symporter family</fullName>
    </submittedName>
</protein>
<feature type="transmembrane region" description="Helical" evidence="6">
    <location>
        <begin position="12"/>
        <end position="34"/>
    </location>
</feature>
<evidence type="ECO:0000313" key="8">
    <source>
        <dbReference type="Proteomes" id="UP000187464"/>
    </source>
</evidence>
<sequence length="398" mass="42853">MTKIFSNTSVRLFLAVIAGLVIGRFATEGVIAVILPIKHILGQIIFFLIPLIVFGFITPAITRLKSNASKLLTLSLILAYLSCVGSSVLAALVGYNTIPLIDITPDDEVSKVLPQMIFRLDIPPLMPVLSALVLAFLVGIGILLTKSRKIENALYEFQDIVFVMVKRVLIPLLPFFIAANFSVFAYEGDLVSRLPVFLLIILITILCHAAWLTFLYVSAGIYSGKNPWQVLRYYGPVVLTALGSQSSAASLGVAIEETRKSPVLKPEVRDFSIPLLGNIHFPGSVLDIVFLALAVSYLLNGTMPDIEKMVLFIPLLAIFGVAAPGLPGGTLFASLGLIQAVLGIGEEGIALMITIFALLDSFGTTHNITSDGALSLILTKYSDKKERAKSVGIEPGVI</sequence>
<dbReference type="KEGG" id="psac:PSM36_2276"/>
<feature type="transmembrane region" description="Helical" evidence="6">
    <location>
        <begin position="275"/>
        <end position="299"/>
    </location>
</feature>
<evidence type="ECO:0000256" key="4">
    <source>
        <dbReference type="ARBA" id="ARBA00022989"/>
    </source>
</evidence>
<evidence type="ECO:0000313" key="7">
    <source>
        <dbReference type="EMBL" id="SCD21081.1"/>
    </source>
</evidence>
<feature type="transmembrane region" description="Helical" evidence="6">
    <location>
        <begin position="71"/>
        <end position="95"/>
    </location>
</feature>
<reference evidence="7 8" key="1">
    <citation type="submission" date="2016-08" db="EMBL/GenBank/DDBJ databases">
        <authorList>
            <person name="Seilhamer J.J."/>
        </authorList>
    </citation>
    <scope>NUCLEOTIDE SEQUENCE [LARGE SCALE GENOMIC DNA]</scope>
    <source>
        <strain evidence="7">M3/6</strain>
    </source>
</reference>
<dbReference type="EMBL" id="LT605205">
    <property type="protein sequence ID" value="SCD21081.1"/>
    <property type="molecule type" value="Genomic_DNA"/>
</dbReference>
<feature type="transmembrane region" description="Helical" evidence="6">
    <location>
        <begin position="338"/>
        <end position="359"/>
    </location>
</feature>
<dbReference type="PANTHER" id="PTHR42865:SF10">
    <property type="entry name" value="SODIUM:DICARBOXYLATE SYMPORTER FAMILY PROTEIN"/>
    <property type="match status" value="1"/>
</dbReference>
<keyword evidence="5 6" id="KW-0472">Membrane</keyword>
<gene>
    <name evidence="7" type="ORF">PSM36_2276</name>
</gene>
<dbReference type="STRING" id="1642647.PSM36_2276"/>
<keyword evidence="2" id="KW-0813">Transport</keyword>
<dbReference type="Pfam" id="PF00375">
    <property type="entry name" value="SDF"/>
    <property type="match status" value="1"/>
</dbReference>
<dbReference type="Proteomes" id="UP000187464">
    <property type="component" value="Chromosome I"/>
</dbReference>
<dbReference type="InterPro" id="IPR001991">
    <property type="entry name" value="Na-dicarboxylate_symporter"/>
</dbReference>
<feature type="transmembrane region" description="Helical" evidence="6">
    <location>
        <begin position="125"/>
        <end position="144"/>
    </location>
</feature>
<proteinExistence type="predicted"/>
<keyword evidence="4 6" id="KW-1133">Transmembrane helix</keyword>
<evidence type="ECO:0000256" key="6">
    <source>
        <dbReference type="SAM" id="Phobius"/>
    </source>
</evidence>
<keyword evidence="8" id="KW-1185">Reference proteome</keyword>
<evidence type="ECO:0000256" key="3">
    <source>
        <dbReference type="ARBA" id="ARBA00022692"/>
    </source>
</evidence>
<accession>A0A1R3T017</accession>
<dbReference type="GO" id="GO:0005886">
    <property type="term" value="C:plasma membrane"/>
    <property type="evidence" value="ECO:0007669"/>
    <property type="project" value="TreeGrafter"/>
</dbReference>
<dbReference type="Gene3D" id="1.10.3860.10">
    <property type="entry name" value="Sodium:dicarboxylate symporter"/>
    <property type="match status" value="1"/>
</dbReference>
<dbReference type="PANTHER" id="PTHR42865">
    <property type="entry name" value="PROTON/GLUTAMATE-ASPARTATE SYMPORTER"/>
    <property type="match status" value="1"/>
</dbReference>
<evidence type="ECO:0000256" key="1">
    <source>
        <dbReference type="ARBA" id="ARBA00004141"/>
    </source>
</evidence>
<comment type="subcellular location">
    <subcellularLocation>
        <location evidence="1">Membrane</location>
        <topology evidence="1">Multi-pass membrane protein</topology>
    </subcellularLocation>
</comment>
<name>A0A1R3T017_9BACT</name>
<dbReference type="GO" id="GO:0015293">
    <property type="term" value="F:symporter activity"/>
    <property type="evidence" value="ECO:0007669"/>
    <property type="project" value="InterPro"/>
</dbReference>
<keyword evidence="3 6" id="KW-0812">Transmembrane</keyword>
<dbReference type="RefSeq" id="WP_076930963.1">
    <property type="nucleotide sequence ID" value="NZ_LT605205.1"/>
</dbReference>